<accession>D8JRY6</accession>
<organism evidence="5 6">
    <name type="scientific">Hyphomicrobium denitrificans (strain ATCC 51888 / DSM 1869 / NCIMB 11706 / TK 0415)</name>
    <dbReference type="NCBI Taxonomy" id="582899"/>
    <lineage>
        <taxon>Bacteria</taxon>
        <taxon>Pseudomonadati</taxon>
        <taxon>Pseudomonadota</taxon>
        <taxon>Alphaproteobacteria</taxon>
        <taxon>Hyphomicrobiales</taxon>
        <taxon>Hyphomicrobiaceae</taxon>
        <taxon>Hyphomicrobium</taxon>
    </lineage>
</organism>
<gene>
    <name evidence="5" type="ordered locus">Hden_2407</name>
</gene>
<comment type="cofactor">
    <cofactor evidence="1">
        <name>pyridoxal 5'-phosphate</name>
        <dbReference type="ChEBI" id="CHEBI:597326"/>
    </cofactor>
</comment>
<dbReference type="AlphaFoldDB" id="D8JRY6"/>
<dbReference type="HOGENOM" id="CLU_040283_0_0_5"/>
<name>D8JRY6_HYPDA</name>
<reference evidence="6" key="1">
    <citation type="journal article" date="2011" name="J. Bacteriol.">
        <title>Genome sequences of eight morphologically diverse alphaproteobacteria.</title>
        <authorList>
            <consortium name="US DOE Joint Genome Institute"/>
            <person name="Brown P.J."/>
            <person name="Kysela D.T."/>
            <person name="Buechlein A."/>
            <person name="Hemmerich C."/>
            <person name="Brun Y.V."/>
        </authorList>
    </citation>
    <scope>NUCLEOTIDE SEQUENCE [LARGE SCALE GENOMIC DNA]</scope>
    <source>
        <strain evidence="6">ATCC 51888 / DSM 1869 / NCIB 11706 / TK 0415</strain>
    </source>
</reference>
<keyword evidence="6" id="KW-1185">Reference proteome</keyword>
<evidence type="ECO:0000313" key="5">
    <source>
        <dbReference type="EMBL" id="ADJ24204.1"/>
    </source>
</evidence>
<evidence type="ECO:0000256" key="1">
    <source>
        <dbReference type="ARBA" id="ARBA00001933"/>
    </source>
</evidence>
<dbReference type="GO" id="GO:0004648">
    <property type="term" value="F:O-phospho-L-serine:2-oxoglutarate aminotransferase activity"/>
    <property type="evidence" value="ECO:0007669"/>
    <property type="project" value="UniProtKB-EC"/>
</dbReference>
<dbReference type="NCBIfam" id="NF002841">
    <property type="entry name" value="PRK03080.1-2"/>
    <property type="match status" value="1"/>
</dbReference>
<dbReference type="NCBIfam" id="TIGR01365">
    <property type="entry name" value="serC_2"/>
    <property type="match status" value="1"/>
</dbReference>
<dbReference type="PANTHER" id="PTHR21152:SF40">
    <property type="entry name" value="ALANINE--GLYOXYLATE AMINOTRANSFERASE"/>
    <property type="match status" value="1"/>
</dbReference>
<dbReference type="eggNOG" id="COG1932">
    <property type="taxonomic scope" value="Bacteria"/>
</dbReference>
<feature type="domain" description="Aminotransferase class V" evidence="4">
    <location>
        <begin position="181"/>
        <end position="360"/>
    </location>
</feature>
<evidence type="ECO:0000259" key="4">
    <source>
        <dbReference type="Pfam" id="PF00266"/>
    </source>
</evidence>
<evidence type="ECO:0000256" key="3">
    <source>
        <dbReference type="SAM" id="MobiDB-lite"/>
    </source>
</evidence>
<protein>
    <submittedName>
        <fullName evidence="5">Phosphoserine aminotransferase</fullName>
        <ecNumber evidence="5">2.6.1.52</ecNumber>
    </submittedName>
</protein>
<dbReference type="InterPro" id="IPR015424">
    <property type="entry name" value="PyrdxlP-dep_Trfase"/>
</dbReference>
<dbReference type="PANTHER" id="PTHR21152">
    <property type="entry name" value="AMINOTRANSFERASE CLASS V"/>
    <property type="match status" value="1"/>
</dbReference>
<keyword evidence="5" id="KW-0808">Transferase</keyword>
<dbReference type="Proteomes" id="UP000002033">
    <property type="component" value="Chromosome"/>
</dbReference>
<evidence type="ECO:0000313" key="6">
    <source>
        <dbReference type="Proteomes" id="UP000002033"/>
    </source>
</evidence>
<evidence type="ECO:0000256" key="2">
    <source>
        <dbReference type="ARBA" id="ARBA00022898"/>
    </source>
</evidence>
<feature type="region of interest" description="Disordered" evidence="3">
    <location>
        <begin position="30"/>
        <end position="64"/>
    </location>
</feature>
<dbReference type="Gene3D" id="3.90.1150.10">
    <property type="entry name" value="Aspartate Aminotransferase, domain 1"/>
    <property type="match status" value="1"/>
</dbReference>
<dbReference type="EMBL" id="CP002083">
    <property type="protein sequence ID" value="ADJ24204.1"/>
    <property type="molecule type" value="Genomic_DNA"/>
</dbReference>
<dbReference type="EC" id="2.6.1.52" evidence="5"/>
<dbReference type="GO" id="GO:0004760">
    <property type="term" value="F:L-serine-pyruvate transaminase activity"/>
    <property type="evidence" value="ECO:0007669"/>
    <property type="project" value="TreeGrafter"/>
</dbReference>
<proteinExistence type="predicted"/>
<dbReference type="STRING" id="582899.Hden_2407"/>
<dbReference type="GO" id="GO:0019265">
    <property type="term" value="P:glycine biosynthetic process, by transamination of glyoxylate"/>
    <property type="evidence" value="ECO:0007669"/>
    <property type="project" value="TreeGrafter"/>
</dbReference>
<keyword evidence="2" id="KW-0663">Pyridoxal phosphate</keyword>
<dbReference type="InterPro" id="IPR015421">
    <property type="entry name" value="PyrdxlP-dep_Trfase_major"/>
</dbReference>
<dbReference type="KEGG" id="hdn:Hden_2407"/>
<dbReference type="Pfam" id="PF00266">
    <property type="entry name" value="Aminotran_5"/>
    <property type="match status" value="1"/>
</dbReference>
<sequence length="430" mass="47371">MAAFFVSAVRQAASLQPIFRLSDLVLRGPARRGDGTNDGNEMSAPEKPKNKPNRPFFSSGPCAKRPGWTANALNSALTGRSHRSPEGRERLKRAITLTHEVLRVPEGYKVAILPGSDTGAVELAMWNLLGARGVDVLAWDVFGRVWLRDVAEELKLPGARTMDAEPGHLPDLSKVDFARDVVFTWNGTTTGVRIPDANWIPDDRQGLTICDATSALMGQTIDLNKIDVLTYSWQKAFGAEAAHGMAIMSPRALERLASYTPAWPIPRLFRIKNRGEIVHDVFEGVTINTPSMLCVEDYLDGLNWVKEIGGIDASIARAHANAEVLYAWIERTPWAEALPVDPKTRSETSVAIRFVEPDLLALGEAKALAVQNDMVRILASEKAAFDLGAYRGMPIGLRIWCGPTIEKADLLDLLPWLEWSYAEARRQNGL</sequence>
<dbReference type="GO" id="GO:0008453">
    <property type="term" value="F:alanine-glyoxylate transaminase activity"/>
    <property type="evidence" value="ECO:0007669"/>
    <property type="project" value="TreeGrafter"/>
</dbReference>
<dbReference type="InterPro" id="IPR015422">
    <property type="entry name" value="PyrdxlP-dep_Trfase_small"/>
</dbReference>
<dbReference type="SUPFAM" id="SSF53383">
    <property type="entry name" value="PLP-dependent transferases"/>
    <property type="match status" value="1"/>
</dbReference>
<dbReference type="InterPro" id="IPR000192">
    <property type="entry name" value="Aminotrans_V_dom"/>
</dbReference>
<dbReference type="CDD" id="cd01494">
    <property type="entry name" value="AAT_I"/>
    <property type="match status" value="1"/>
</dbReference>
<dbReference type="Gene3D" id="3.40.640.10">
    <property type="entry name" value="Type I PLP-dependent aspartate aminotransferase-like (Major domain)"/>
    <property type="match status" value="1"/>
</dbReference>
<dbReference type="GO" id="GO:0006564">
    <property type="term" value="P:L-serine biosynthetic process"/>
    <property type="evidence" value="ECO:0007669"/>
    <property type="project" value="InterPro"/>
</dbReference>
<dbReference type="InterPro" id="IPR006271">
    <property type="entry name" value="Pser_aminoTfrase_methanosarc"/>
</dbReference>
<keyword evidence="5" id="KW-0032">Aminotransferase</keyword>